<organism evidence="1 2">
    <name type="scientific">Streptomyces solincola</name>
    <dbReference type="NCBI Taxonomy" id="2100817"/>
    <lineage>
        <taxon>Bacteria</taxon>
        <taxon>Bacillati</taxon>
        <taxon>Actinomycetota</taxon>
        <taxon>Actinomycetes</taxon>
        <taxon>Kitasatosporales</taxon>
        <taxon>Streptomycetaceae</taxon>
        <taxon>Streptomyces</taxon>
    </lineage>
</organism>
<dbReference type="AlphaFoldDB" id="A0A2S9PXU1"/>
<proteinExistence type="predicted"/>
<name>A0A2S9PXU1_9ACTN</name>
<comment type="caution">
    <text evidence="1">The sequence shown here is derived from an EMBL/GenBank/DDBJ whole genome shotgun (WGS) entry which is preliminary data.</text>
</comment>
<sequence length="194" mass="20477">MKLTGEPGGVEALAEEAVVAACMLADAADPSRWSAGAGAVEDVAAALDVLVSALTQLDPECAEILSVVPVAAAAVVERAEQASAGAGESNGGRAMAGTSTALRQALAAHGLTRHRVHQFDARAGHRDAGRPRTQALAMLFSRRDALPRRAQQRDVSSLFGRWRWLRRTQEPRVLRVGGVHGVPVLSRLRLLVPD</sequence>
<accession>A0A2S9PXU1</accession>
<dbReference type="EMBL" id="PVLV01000129">
    <property type="protein sequence ID" value="PRH79241.1"/>
    <property type="molecule type" value="Genomic_DNA"/>
</dbReference>
<evidence type="ECO:0000313" key="2">
    <source>
        <dbReference type="Proteomes" id="UP000239322"/>
    </source>
</evidence>
<evidence type="ECO:0000313" key="1">
    <source>
        <dbReference type="EMBL" id="PRH79241.1"/>
    </source>
</evidence>
<reference evidence="1 2" key="1">
    <citation type="submission" date="2018-03" db="EMBL/GenBank/DDBJ databases">
        <title>Novel Streptomyces sp. from soil.</title>
        <authorList>
            <person name="Tan G.Y.A."/>
            <person name="Lee Z.Y."/>
        </authorList>
    </citation>
    <scope>NUCLEOTIDE SEQUENCE [LARGE SCALE GENOMIC DNA]</scope>
    <source>
        <strain evidence="1 2">ST5x</strain>
    </source>
</reference>
<keyword evidence="2" id="KW-1185">Reference proteome</keyword>
<protein>
    <submittedName>
        <fullName evidence="1">Uncharacterized protein</fullName>
    </submittedName>
</protein>
<dbReference type="Proteomes" id="UP000239322">
    <property type="component" value="Unassembled WGS sequence"/>
</dbReference>
<gene>
    <name evidence="1" type="ORF">C6N75_10510</name>
</gene>